<evidence type="ECO:0000313" key="3">
    <source>
        <dbReference type="Proteomes" id="UP001175226"/>
    </source>
</evidence>
<accession>A0AA39IY43</accession>
<dbReference type="Proteomes" id="UP001175226">
    <property type="component" value="Unassembled WGS sequence"/>
</dbReference>
<reference evidence="2" key="1">
    <citation type="submission" date="2023-06" db="EMBL/GenBank/DDBJ databases">
        <authorList>
            <consortium name="Lawrence Berkeley National Laboratory"/>
            <person name="Ahrendt S."/>
            <person name="Sahu N."/>
            <person name="Indic B."/>
            <person name="Wong-Bajracharya J."/>
            <person name="Merenyi Z."/>
            <person name="Ke H.-M."/>
            <person name="Monk M."/>
            <person name="Kocsube S."/>
            <person name="Drula E."/>
            <person name="Lipzen A."/>
            <person name="Balint B."/>
            <person name="Henrissat B."/>
            <person name="Andreopoulos B."/>
            <person name="Martin F.M."/>
            <person name="Harder C.B."/>
            <person name="Rigling D."/>
            <person name="Ford K.L."/>
            <person name="Foster G.D."/>
            <person name="Pangilinan J."/>
            <person name="Papanicolaou A."/>
            <person name="Barry K."/>
            <person name="LaButti K."/>
            <person name="Viragh M."/>
            <person name="Koriabine M."/>
            <person name="Yan M."/>
            <person name="Riley R."/>
            <person name="Champramary S."/>
            <person name="Plett K.L."/>
            <person name="Tsai I.J."/>
            <person name="Slot J."/>
            <person name="Sipos G."/>
            <person name="Plett J."/>
            <person name="Nagy L.G."/>
            <person name="Grigoriev I.V."/>
        </authorList>
    </citation>
    <scope>NUCLEOTIDE SEQUENCE</scope>
    <source>
        <strain evidence="2">FPL87.14</strain>
    </source>
</reference>
<evidence type="ECO:0000256" key="1">
    <source>
        <dbReference type="SAM" id="Coils"/>
    </source>
</evidence>
<sequence>MSGRTYAGNSYSPQVTLTSLESLVSSLKQQQEVQSIEIGRIKNRIQSLEKENEDLRAENSDLWNEINKIKGPRFPPELFDRFIDFLHHDNEALKACSLVCRAWIPATRFHLFEWLSFDIVRSIHAGNKGSYEDKVKLLDSSFCTLFKHVRKIHIDGSMPDGYPIPIPSWLQPLGKYLNRFTSITVLHLLFISTSSIRYILDASSFTSRITNMMLEHTVCSTFNDLPYMLSFFSRLERLHYEVYFSDMSNDPCPYYLMEYLADRYAETLAIDDSPSPPPATLQVISSQNSLLRGIRAATSALYHWLCVSDHTYLRTLMLGCLSHNDRDEIIALSSYLRGPGATLKHIRLGFETEEAIDILSDEFESLSRCACLETLHITDGIWSYDTTRKTFHRSLVRLPKLLLSLPTASMKKMIFDIPSESPHPNSPQRPNSHDFSTIDHLLHRFSVLEEITFRVDNSQGASLHILRDRLPKCEKKGVLRIVKLR</sequence>
<proteinExistence type="predicted"/>
<dbReference type="EMBL" id="JAUEPT010000118">
    <property type="protein sequence ID" value="KAK0431289.1"/>
    <property type="molecule type" value="Genomic_DNA"/>
</dbReference>
<evidence type="ECO:0008006" key="4">
    <source>
        <dbReference type="Google" id="ProtNLM"/>
    </source>
</evidence>
<comment type="caution">
    <text evidence="2">The sequence shown here is derived from an EMBL/GenBank/DDBJ whole genome shotgun (WGS) entry which is preliminary data.</text>
</comment>
<dbReference type="CDD" id="cd14686">
    <property type="entry name" value="bZIP"/>
    <property type="match status" value="1"/>
</dbReference>
<keyword evidence="3" id="KW-1185">Reference proteome</keyword>
<organism evidence="2 3">
    <name type="scientific">Armillaria borealis</name>
    <dbReference type="NCBI Taxonomy" id="47425"/>
    <lineage>
        <taxon>Eukaryota</taxon>
        <taxon>Fungi</taxon>
        <taxon>Dikarya</taxon>
        <taxon>Basidiomycota</taxon>
        <taxon>Agaricomycotina</taxon>
        <taxon>Agaricomycetes</taxon>
        <taxon>Agaricomycetidae</taxon>
        <taxon>Agaricales</taxon>
        <taxon>Marasmiineae</taxon>
        <taxon>Physalacriaceae</taxon>
        <taxon>Armillaria</taxon>
    </lineage>
</organism>
<protein>
    <recommendedName>
        <fullName evidence="4">F-box domain-containing protein</fullName>
    </recommendedName>
</protein>
<name>A0AA39IY43_9AGAR</name>
<keyword evidence="1" id="KW-0175">Coiled coil</keyword>
<gene>
    <name evidence="2" type="ORF">EV421DRAFT_1854452</name>
</gene>
<dbReference type="AlphaFoldDB" id="A0AA39IY43"/>
<feature type="coiled-coil region" evidence="1">
    <location>
        <begin position="38"/>
        <end position="65"/>
    </location>
</feature>
<evidence type="ECO:0000313" key="2">
    <source>
        <dbReference type="EMBL" id="KAK0431289.1"/>
    </source>
</evidence>